<dbReference type="NCBIfam" id="TIGR01707">
    <property type="entry name" value="gspI"/>
    <property type="match status" value="1"/>
</dbReference>
<reference evidence="11" key="2">
    <citation type="submission" date="2023-01" db="EMBL/GenBank/DDBJ databases">
        <title>Draft genome sequence of Paraferrimonas sedimenticola strain NBRC 101628.</title>
        <authorList>
            <person name="Sun Q."/>
            <person name="Mori K."/>
        </authorList>
    </citation>
    <scope>NUCLEOTIDE SEQUENCE</scope>
    <source>
        <strain evidence="11">NBRC 101628</strain>
    </source>
</reference>
<keyword evidence="4 9" id="KW-0488">Methylation</keyword>
<dbReference type="InterPro" id="IPR010052">
    <property type="entry name" value="T2SS_protein-GspI"/>
</dbReference>
<keyword evidence="6" id="KW-0812">Transmembrane</keyword>
<dbReference type="Pfam" id="PF02501">
    <property type="entry name" value="T2SSI"/>
    <property type="match status" value="1"/>
</dbReference>
<evidence type="ECO:0000259" key="10">
    <source>
        <dbReference type="Pfam" id="PF02501"/>
    </source>
</evidence>
<sequence length="121" mass="13927">MKQRGMTLLEVMVALTIFSIAAVSIAKSLSAQISNMPVLKTRTLAQWVADNQMVETLLVEPFPEVGEKRGDVEQLEKTWYWKRVVEKTNDEKFRKVTILISEDSRYERITMEVSSYVAKLD</sequence>
<organism evidence="11 12">
    <name type="scientific">Paraferrimonas sedimenticola</name>
    <dbReference type="NCBI Taxonomy" id="375674"/>
    <lineage>
        <taxon>Bacteria</taxon>
        <taxon>Pseudomonadati</taxon>
        <taxon>Pseudomonadota</taxon>
        <taxon>Gammaproteobacteria</taxon>
        <taxon>Alteromonadales</taxon>
        <taxon>Ferrimonadaceae</taxon>
        <taxon>Paraferrimonas</taxon>
    </lineage>
</organism>
<keyword evidence="8" id="KW-0472">Membrane</keyword>
<dbReference type="GO" id="GO:0015627">
    <property type="term" value="C:type II protein secretion system complex"/>
    <property type="evidence" value="ECO:0007669"/>
    <property type="project" value="UniProtKB-UniRule"/>
</dbReference>
<comment type="function">
    <text evidence="9">Component of the type II secretion system required for the energy-dependent secretion of extracellular factors such as proteases and toxins from the periplasm.</text>
</comment>
<dbReference type="Proteomes" id="UP001161422">
    <property type="component" value="Unassembled WGS sequence"/>
</dbReference>
<keyword evidence="7" id="KW-1133">Transmembrane helix</keyword>
<name>A0AA37W048_9GAMM</name>
<dbReference type="PANTHER" id="PTHR38779">
    <property type="entry name" value="TYPE II SECRETION SYSTEM PROTEIN I-RELATED"/>
    <property type="match status" value="1"/>
</dbReference>
<evidence type="ECO:0000256" key="6">
    <source>
        <dbReference type="ARBA" id="ARBA00022692"/>
    </source>
</evidence>
<dbReference type="Pfam" id="PF07963">
    <property type="entry name" value="N_methyl"/>
    <property type="match status" value="1"/>
</dbReference>
<dbReference type="NCBIfam" id="TIGR02532">
    <property type="entry name" value="IV_pilin_GFxxxE"/>
    <property type="match status" value="1"/>
</dbReference>
<dbReference type="EMBL" id="BSNC01000003">
    <property type="protein sequence ID" value="GLP95920.1"/>
    <property type="molecule type" value="Genomic_DNA"/>
</dbReference>
<evidence type="ECO:0000256" key="4">
    <source>
        <dbReference type="ARBA" id="ARBA00022481"/>
    </source>
</evidence>
<accession>A0AA37W048</accession>
<dbReference type="Gene3D" id="3.30.1300.30">
    <property type="entry name" value="GSPII I/J protein-like"/>
    <property type="match status" value="1"/>
</dbReference>
<feature type="domain" description="Type II secretion system protein GspI C-terminal" evidence="10">
    <location>
        <begin position="39"/>
        <end position="117"/>
    </location>
</feature>
<dbReference type="AlphaFoldDB" id="A0AA37W048"/>
<evidence type="ECO:0000256" key="2">
    <source>
        <dbReference type="ARBA" id="ARBA00008358"/>
    </source>
</evidence>
<evidence type="ECO:0000256" key="8">
    <source>
        <dbReference type="ARBA" id="ARBA00023136"/>
    </source>
</evidence>
<protein>
    <recommendedName>
        <fullName evidence="9">Type II secretion system protein I</fullName>
        <shortName evidence="9">T2SS minor pseudopilin I</shortName>
    </recommendedName>
</protein>
<proteinExistence type="inferred from homology"/>
<evidence type="ECO:0000256" key="5">
    <source>
        <dbReference type="ARBA" id="ARBA00022519"/>
    </source>
</evidence>
<evidence type="ECO:0000256" key="9">
    <source>
        <dbReference type="RuleBase" id="RU368030"/>
    </source>
</evidence>
<comment type="caution">
    <text evidence="11">The sequence shown here is derived from an EMBL/GenBank/DDBJ whole genome shotgun (WGS) entry which is preliminary data.</text>
</comment>
<evidence type="ECO:0000256" key="7">
    <source>
        <dbReference type="ARBA" id="ARBA00022989"/>
    </source>
</evidence>
<keyword evidence="3" id="KW-1003">Cell membrane</keyword>
<evidence type="ECO:0000256" key="3">
    <source>
        <dbReference type="ARBA" id="ARBA00022475"/>
    </source>
</evidence>
<comment type="subunit">
    <text evidence="9">Type II secretion is composed of four main components: the outer membrane complex, the inner membrane complex, the cytoplasmic secretion ATPase and the periplasm-spanning pseudopilus.</text>
</comment>
<dbReference type="InterPro" id="IPR003413">
    <property type="entry name" value="T2SS_GspI_C"/>
</dbReference>
<comment type="similarity">
    <text evidence="2 9">Belongs to the GSP I family.</text>
</comment>
<dbReference type="GO" id="GO:0015628">
    <property type="term" value="P:protein secretion by the type II secretion system"/>
    <property type="evidence" value="ECO:0007669"/>
    <property type="project" value="UniProtKB-UniRule"/>
</dbReference>
<evidence type="ECO:0000256" key="1">
    <source>
        <dbReference type="ARBA" id="ARBA00004377"/>
    </source>
</evidence>
<evidence type="ECO:0000313" key="12">
    <source>
        <dbReference type="Proteomes" id="UP001161422"/>
    </source>
</evidence>
<comment type="subcellular location">
    <subcellularLocation>
        <location evidence="1 9">Cell inner membrane</location>
        <topology evidence="1 9">Single-pass membrane protein</topology>
    </subcellularLocation>
</comment>
<dbReference type="SUPFAM" id="SSF54523">
    <property type="entry name" value="Pili subunits"/>
    <property type="match status" value="1"/>
</dbReference>
<dbReference type="PROSITE" id="PS00409">
    <property type="entry name" value="PROKAR_NTER_METHYL"/>
    <property type="match status" value="1"/>
</dbReference>
<evidence type="ECO:0000313" key="11">
    <source>
        <dbReference type="EMBL" id="GLP95920.1"/>
    </source>
</evidence>
<keyword evidence="12" id="KW-1185">Reference proteome</keyword>
<keyword evidence="5 9" id="KW-0997">Cell inner membrane</keyword>
<dbReference type="GO" id="GO:0005886">
    <property type="term" value="C:plasma membrane"/>
    <property type="evidence" value="ECO:0007669"/>
    <property type="project" value="UniProtKB-SubCell"/>
</dbReference>
<gene>
    <name evidence="11" type="primary">gspI</name>
    <name evidence="11" type="ORF">GCM10007895_12260</name>
</gene>
<dbReference type="InterPro" id="IPR045584">
    <property type="entry name" value="Pilin-like"/>
</dbReference>
<comment type="PTM">
    <text evidence="9">Cleaved by prepilin peptidase.</text>
</comment>
<dbReference type="RefSeq" id="WP_095506486.1">
    <property type="nucleotide sequence ID" value="NZ_BSNC01000003.1"/>
</dbReference>
<reference evidence="11" key="1">
    <citation type="journal article" date="2014" name="Int. J. Syst. Evol. Microbiol.">
        <title>Complete genome sequence of Corynebacterium casei LMG S-19264T (=DSM 44701T), isolated from a smear-ripened cheese.</title>
        <authorList>
            <consortium name="US DOE Joint Genome Institute (JGI-PGF)"/>
            <person name="Walter F."/>
            <person name="Albersmeier A."/>
            <person name="Kalinowski J."/>
            <person name="Ruckert C."/>
        </authorList>
    </citation>
    <scope>NUCLEOTIDE SEQUENCE</scope>
    <source>
        <strain evidence="11">NBRC 101628</strain>
    </source>
</reference>
<dbReference type="PANTHER" id="PTHR38779:SF2">
    <property type="entry name" value="TYPE II SECRETION SYSTEM PROTEIN I-RELATED"/>
    <property type="match status" value="1"/>
</dbReference>
<dbReference type="InterPro" id="IPR012902">
    <property type="entry name" value="N_methyl_site"/>
</dbReference>